<evidence type="ECO:0000259" key="6">
    <source>
        <dbReference type="SMART" id="SM00838"/>
    </source>
</evidence>
<sequence>MEFINEIVCGVVAREYIPAIQKGIEEQMKNGVLAGYPLINLKAAVYDGSYHDVDSNEMAYKIAASMATKQLSQKGGAVLLEPVMKVEVVTPEEYQGDILGDLSRRRGMIQDGDETPAGKVIRAEVPLGEMFGYATSMRSMTQGRASFSMEFTRYAEAPASIADAIVKKNRGE</sequence>
<dbReference type="InterPro" id="IPR014721">
    <property type="entry name" value="Ribsml_uS5_D2-typ_fold_subgr"/>
</dbReference>
<evidence type="ECO:0000313" key="8">
    <source>
        <dbReference type="EMBL" id="SPO62556.1"/>
    </source>
</evidence>
<dbReference type="InterPro" id="IPR000640">
    <property type="entry name" value="EFG_V-like"/>
</dbReference>
<dbReference type="SUPFAM" id="SSF54211">
    <property type="entry name" value="Ribosomal protein S5 domain 2-like"/>
    <property type="match status" value="1"/>
</dbReference>
<dbReference type="Pfam" id="PF03764">
    <property type="entry name" value="EFG_IV"/>
    <property type="match status" value="1"/>
</dbReference>
<comment type="caution">
    <text evidence="8">The sequence shown here is derived from an EMBL/GenBank/DDBJ whole genome shotgun (WGS) entry which is preliminary data.</text>
</comment>
<dbReference type="InterPro" id="IPR005517">
    <property type="entry name" value="Transl_elong_EFG/EF2_IV"/>
</dbReference>
<feature type="domain" description="Translation elongation factor EFG/EF2" evidence="7">
    <location>
        <begin position="1"/>
        <end position="76"/>
    </location>
</feature>
<dbReference type="Gene3D" id="3.30.230.10">
    <property type="match status" value="1"/>
</dbReference>
<dbReference type="Proteomes" id="UP000294335">
    <property type="component" value="Unassembled WGS sequence"/>
</dbReference>
<evidence type="ECO:0000256" key="3">
    <source>
        <dbReference type="ARBA" id="ARBA00022917"/>
    </source>
</evidence>
<evidence type="ECO:0000313" key="9">
    <source>
        <dbReference type="Proteomes" id="UP000294335"/>
    </source>
</evidence>
<evidence type="ECO:0000256" key="2">
    <source>
        <dbReference type="ARBA" id="ARBA00022768"/>
    </source>
</evidence>
<dbReference type="EMBL" id="OPYN01000176">
    <property type="protein sequence ID" value="SPO62556.1"/>
    <property type="molecule type" value="Genomic_DNA"/>
</dbReference>
<dbReference type="GO" id="GO:0005525">
    <property type="term" value="F:GTP binding"/>
    <property type="evidence" value="ECO:0007669"/>
    <property type="project" value="UniProtKB-KW"/>
</dbReference>
<dbReference type="InterPro" id="IPR035647">
    <property type="entry name" value="EFG_III/V"/>
</dbReference>
<dbReference type="Gene3D" id="3.30.70.240">
    <property type="match status" value="1"/>
</dbReference>
<name>A0AAQ1PCH2_9PSED</name>
<protein>
    <submittedName>
        <fullName evidence="8">Protein chain elongation factor EF-G, GTP-binding</fullName>
    </submittedName>
</protein>
<keyword evidence="9" id="KW-1185">Reference proteome</keyword>
<evidence type="ECO:0000256" key="4">
    <source>
        <dbReference type="ARBA" id="ARBA00023134"/>
    </source>
</evidence>
<dbReference type="SMART" id="SM00838">
    <property type="entry name" value="EFG_C"/>
    <property type="match status" value="1"/>
</dbReference>
<dbReference type="CDD" id="cd03713">
    <property type="entry name" value="EFG_mtEFG_C"/>
    <property type="match status" value="1"/>
</dbReference>
<accession>A0AAQ1PCH2</accession>
<dbReference type="InterPro" id="IPR035649">
    <property type="entry name" value="EFG_V"/>
</dbReference>
<dbReference type="SMART" id="SM00889">
    <property type="entry name" value="EFG_IV"/>
    <property type="match status" value="1"/>
</dbReference>
<keyword evidence="1" id="KW-0547">Nucleotide-binding</keyword>
<keyword evidence="3" id="KW-0648">Protein biosynthesis</keyword>
<keyword evidence="2 8" id="KW-0251">Elongation factor</keyword>
<evidence type="ECO:0000256" key="5">
    <source>
        <dbReference type="ARBA" id="ARBA00024731"/>
    </source>
</evidence>
<dbReference type="GO" id="GO:0032790">
    <property type="term" value="P:ribosome disassembly"/>
    <property type="evidence" value="ECO:0007669"/>
    <property type="project" value="TreeGrafter"/>
</dbReference>
<evidence type="ECO:0000256" key="1">
    <source>
        <dbReference type="ARBA" id="ARBA00022741"/>
    </source>
</evidence>
<dbReference type="GO" id="GO:0017111">
    <property type="term" value="F:ribonucleoside triphosphate phosphatase activity"/>
    <property type="evidence" value="ECO:0007669"/>
    <property type="project" value="UniProtKB-ARBA"/>
</dbReference>
<dbReference type="SUPFAM" id="SSF54980">
    <property type="entry name" value="EF-G C-terminal domain-like"/>
    <property type="match status" value="1"/>
</dbReference>
<gene>
    <name evidence="8" type="ORF">JV551A3_V1_4422</name>
</gene>
<dbReference type="PANTHER" id="PTHR43261">
    <property type="entry name" value="TRANSLATION ELONGATION FACTOR G-RELATED"/>
    <property type="match status" value="1"/>
</dbReference>
<dbReference type="PANTHER" id="PTHR43261:SF1">
    <property type="entry name" value="RIBOSOME-RELEASING FACTOR 2, MITOCHONDRIAL"/>
    <property type="match status" value="1"/>
</dbReference>
<reference evidence="8 9" key="1">
    <citation type="submission" date="2018-02" db="EMBL/GenBank/DDBJ databases">
        <authorList>
            <person name="Dubost A."/>
        </authorList>
    </citation>
    <scope>NUCLEOTIDE SEQUENCE [LARGE SCALE GENOMIC DNA]</scope>
    <source>
        <strain evidence="9">JV551A3</strain>
    </source>
</reference>
<feature type="domain" description="Elongation factor EFG" evidence="6">
    <location>
        <begin position="78"/>
        <end position="165"/>
    </location>
</feature>
<proteinExistence type="predicted"/>
<organism evidence="8 9">
    <name type="scientific">Pseudomonas inefficax</name>
    <dbReference type="NCBI Taxonomy" id="2078786"/>
    <lineage>
        <taxon>Bacteria</taxon>
        <taxon>Pseudomonadati</taxon>
        <taxon>Pseudomonadota</taxon>
        <taxon>Gammaproteobacteria</taxon>
        <taxon>Pseudomonadales</taxon>
        <taxon>Pseudomonadaceae</taxon>
        <taxon>Pseudomonas</taxon>
    </lineage>
</organism>
<dbReference type="Pfam" id="PF00679">
    <property type="entry name" value="EFG_C"/>
    <property type="match status" value="1"/>
</dbReference>
<dbReference type="FunFam" id="3.30.70.240:FF:000001">
    <property type="entry name" value="Elongation factor G"/>
    <property type="match status" value="1"/>
</dbReference>
<evidence type="ECO:0000259" key="7">
    <source>
        <dbReference type="SMART" id="SM00889"/>
    </source>
</evidence>
<comment type="function">
    <text evidence="5">Catalyzes the GTP-dependent ribosomal translocation step during translation elongation. During this step, the ribosome changes from the pre-translocational (PRE) to the post-translocational (POST) state as the newly formed A-site-bound peptidyl-tRNA and P-site-bound deacylated tRNA move to the P and E sites, respectively. Catalyzes the coordinated movement of the two tRNA molecules, the mRNA and conformational changes in the ribosome.</text>
</comment>
<dbReference type="AlphaFoldDB" id="A0AAQ1PCH2"/>
<dbReference type="GO" id="GO:0003746">
    <property type="term" value="F:translation elongation factor activity"/>
    <property type="evidence" value="ECO:0007669"/>
    <property type="project" value="UniProtKB-KW"/>
</dbReference>
<dbReference type="InterPro" id="IPR020568">
    <property type="entry name" value="Ribosomal_Su5_D2-typ_SF"/>
</dbReference>
<keyword evidence="4" id="KW-0342">GTP-binding</keyword>